<gene>
    <name evidence="1" type="ORF">FUA22_09025</name>
</gene>
<name>A0A5C7GGI4_9FLAO</name>
<comment type="caution">
    <text evidence="1">The sequence shown here is derived from an EMBL/GenBank/DDBJ whole genome shotgun (WGS) entry which is preliminary data.</text>
</comment>
<protein>
    <submittedName>
        <fullName evidence="1">Uncharacterized protein</fullName>
    </submittedName>
</protein>
<dbReference type="AlphaFoldDB" id="A0A5C7GGI4"/>
<dbReference type="EMBL" id="VRKQ01000010">
    <property type="protein sequence ID" value="TXG36714.1"/>
    <property type="molecule type" value="Genomic_DNA"/>
</dbReference>
<evidence type="ECO:0000313" key="2">
    <source>
        <dbReference type="Proteomes" id="UP000321080"/>
    </source>
</evidence>
<evidence type="ECO:0000313" key="1">
    <source>
        <dbReference type="EMBL" id="TXG36714.1"/>
    </source>
</evidence>
<dbReference type="Proteomes" id="UP000321080">
    <property type="component" value="Unassembled WGS sequence"/>
</dbReference>
<keyword evidence="2" id="KW-1185">Reference proteome</keyword>
<sequence length="113" mass="13001">MKASRYRIYSLGGFGVNLNQFSISLKNIATDESIKCKKAFWPVQAYAFGKRAKRILIVDIPEEGRYEVLFDNPETLRIKHSNLPISSMFRKPLATDKIEILITEKLGVWPKLK</sequence>
<reference evidence="1 2" key="1">
    <citation type="submission" date="2019-08" db="EMBL/GenBank/DDBJ databases">
        <title>Seonamhaeicola sediminis sp. nov., isolated from marine sediment.</title>
        <authorList>
            <person name="Cao W.R."/>
        </authorList>
    </citation>
    <scope>NUCLEOTIDE SEQUENCE [LARGE SCALE GENOMIC DNA]</scope>
    <source>
        <strain evidence="1 2">1505</strain>
    </source>
</reference>
<accession>A0A5C7GGI4</accession>
<organism evidence="1 2">
    <name type="scientific">Seonamhaeicola maritimus</name>
    <dbReference type="NCBI Taxonomy" id="2591822"/>
    <lineage>
        <taxon>Bacteria</taxon>
        <taxon>Pseudomonadati</taxon>
        <taxon>Bacteroidota</taxon>
        <taxon>Flavobacteriia</taxon>
        <taxon>Flavobacteriales</taxon>
        <taxon>Flavobacteriaceae</taxon>
    </lineage>
</organism>
<proteinExistence type="predicted"/>